<comment type="subcellular location">
    <subcellularLocation>
        <location evidence="1">Cell outer membrane</location>
    </subcellularLocation>
</comment>
<keyword evidence="9" id="KW-1185">Reference proteome</keyword>
<feature type="domain" description="RagB/SusD" evidence="6">
    <location>
        <begin position="347"/>
        <end position="489"/>
    </location>
</feature>
<comment type="similarity">
    <text evidence="2">Belongs to the SusD family.</text>
</comment>
<evidence type="ECO:0000256" key="1">
    <source>
        <dbReference type="ARBA" id="ARBA00004442"/>
    </source>
</evidence>
<evidence type="ECO:0000259" key="7">
    <source>
        <dbReference type="Pfam" id="PF14322"/>
    </source>
</evidence>
<protein>
    <submittedName>
        <fullName evidence="8">RagB/SusD family nutrient uptake outer membrane protein</fullName>
    </submittedName>
</protein>
<organism evidence="8 9">
    <name type="scientific">Chryseobacterium lacus</name>
    <dbReference type="NCBI Taxonomy" id="2058346"/>
    <lineage>
        <taxon>Bacteria</taxon>
        <taxon>Pseudomonadati</taxon>
        <taxon>Bacteroidota</taxon>
        <taxon>Flavobacteriia</taxon>
        <taxon>Flavobacteriales</taxon>
        <taxon>Weeksellaceae</taxon>
        <taxon>Chryseobacterium group</taxon>
        <taxon>Chryseobacterium</taxon>
    </lineage>
</organism>
<dbReference type="GO" id="GO:0009279">
    <property type="term" value="C:cell outer membrane"/>
    <property type="evidence" value="ECO:0007669"/>
    <property type="project" value="UniProtKB-SubCell"/>
</dbReference>
<dbReference type="Proteomes" id="UP000252172">
    <property type="component" value="Unassembled WGS sequence"/>
</dbReference>
<evidence type="ECO:0000256" key="2">
    <source>
        <dbReference type="ARBA" id="ARBA00006275"/>
    </source>
</evidence>
<comment type="caution">
    <text evidence="8">The sequence shown here is derived from an EMBL/GenBank/DDBJ whole genome shotgun (WGS) entry which is preliminary data.</text>
</comment>
<dbReference type="PROSITE" id="PS51257">
    <property type="entry name" value="PROKAR_LIPOPROTEIN"/>
    <property type="match status" value="1"/>
</dbReference>
<keyword evidence="4" id="KW-0472">Membrane</keyword>
<evidence type="ECO:0000259" key="6">
    <source>
        <dbReference type="Pfam" id="PF07980"/>
    </source>
</evidence>
<dbReference type="AlphaFoldDB" id="A0A368N3E1"/>
<evidence type="ECO:0000313" key="9">
    <source>
        <dbReference type="Proteomes" id="UP000252172"/>
    </source>
</evidence>
<sequence length="489" mass="54132">MKKIKLFAYVIMASLTVLSCRDAVDIIQEGELTEEVALQNVSDLRGFLNGNVYGALDTTNEISLTSVFTDETGIAPSNSGWYFSEFRYILTSDNGYVAGTWGSHYRAINRVNRLLKAAERITPEAGVETQRYNSILAEARAARAFAYLQLQSYFTKDMTDDSALGVILLEGVPDLYAQIPRATNAEIYAQIESDLNFAEANLWDTDTANPLTYKKVTKTLINALRARMYTYRENYTLADQYAQAALATAPAMLGAASNTASNPYRAMWADTSQGEIIFALSRPSAGTWGEIARFWTTNTTSITGSPLLKIGMNLYALWNPDYDIRHAAFVDETSSATVKILNKYPGKGNTPLRNDIKVFRTTELHFIRAEAAAYNNDFTTAATIIHNVRMARRFMNVTIPVPVYTSQAQAYADILKERRAELAFEGHRYVDLRRLGAKAGVSIDRSPLDDGGAGLNAPLTLPIGDYRWTFPIPAAEIAGNATIVQNPNY</sequence>
<evidence type="ECO:0000256" key="4">
    <source>
        <dbReference type="ARBA" id="ARBA00023136"/>
    </source>
</evidence>
<accession>A0A368N3E1</accession>
<dbReference type="OrthoDB" id="630434at2"/>
<name>A0A368N3E1_9FLAO</name>
<reference evidence="8 9" key="1">
    <citation type="submission" date="2018-07" db="EMBL/GenBank/DDBJ databases">
        <title>Chryseobacterium lacus sp. nov., isolated from lake water.</title>
        <authorList>
            <person name="Li C.-M."/>
        </authorList>
    </citation>
    <scope>NUCLEOTIDE SEQUENCE [LARGE SCALE GENOMIC DNA]</scope>
    <source>
        <strain evidence="8 9">YLOS41</strain>
    </source>
</reference>
<keyword evidence="5" id="KW-0998">Cell outer membrane</keyword>
<dbReference type="EMBL" id="QPIE01000002">
    <property type="protein sequence ID" value="RCU44051.1"/>
    <property type="molecule type" value="Genomic_DNA"/>
</dbReference>
<dbReference type="Gene3D" id="1.25.40.390">
    <property type="match status" value="1"/>
</dbReference>
<keyword evidence="3" id="KW-0732">Signal</keyword>
<evidence type="ECO:0000256" key="3">
    <source>
        <dbReference type="ARBA" id="ARBA00022729"/>
    </source>
</evidence>
<evidence type="ECO:0000256" key="5">
    <source>
        <dbReference type="ARBA" id="ARBA00023237"/>
    </source>
</evidence>
<proteinExistence type="inferred from homology"/>
<feature type="domain" description="SusD-like N-terminal" evidence="7">
    <location>
        <begin position="58"/>
        <end position="229"/>
    </location>
</feature>
<gene>
    <name evidence="8" type="ORF">DQ356_03280</name>
</gene>
<dbReference type="InterPro" id="IPR012944">
    <property type="entry name" value="SusD_RagB_dom"/>
</dbReference>
<dbReference type="Pfam" id="PF14322">
    <property type="entry name" value="SusD-like_3"/>
    <property type="match status" value="1"/>
</dbReference>
<dbReference type="SUPFAM" id="SSF48452">
    <property type="entry name" value="TPR-like"/>
    <property type="match status" value="1"/>
</dbReference>
<dbReference type="Pfam" id="PF07980">
    <property type="entry name" value="SusD_RagB"/>
    <property type="match status" value="1"/>
</dbReference>
<evidence type="ECO:0000313" key="8">
    <source>
        <dbReference type="EMBL" id="RCU44051.1"/>
    </source>
</evidence>
<dbReference type="RefSeq" id="WP_114303030.1">
    <property type="nucleotide sequence ID" value="NZ_QPIE01000002.1"/>
</dbReference>
<dbReference type="InterPro" id="IPR033985">
    <property type="entry name" value="SusD-like_N"/>
</dbReference>
<dbReference type="InterPro" id="IPR011990">
    <property type="entry name" value="TPR-like_helical_dom_sf"/>
</dbReference>